<sequence>MALPKSLSFQRQGTGAQVLEVYLDPLCPFSAKITRSITANVLPLLVKGGRYDGKLSLIPRLYAQPFHYFGPFHIEALLVFGEQYPELFWDYLVAIFDHQEEYFTQASSSLTPSQARDKLVHLAVSILEAKGKASGPQSKLFGELRDKLENKGSPNGGNEATDGLKHSLKIGRQNGIHVTPTVLFDGIKEDSVSSSWGREEWERFLSEKLSS</sequence>
<dbReference type="Gene3D" id="3.40.30.10">
    <property type="entry name" value="Glutaredoxin"/>
    <property type="match status" value="1"/>
</dbReference>
<dbReference type="RefSeq" id="XP_066800623.1">
    <property type="nucleotide sequence ID" value="XM_066948850.1"/>
</dbReference>
<protein>
    <recommendedName>
        <fullName evidence="3">Thioredoxin-like fold domain-containing protein</fullName>
    </recommendedName>
</protein>
<gene>
    <name evidence="1" type="ORF">IAR55_005760</name>
</gene>
<dbReference type="KEGG" id="kne:92183018"/>
<evidence type="ECO:0000313" key="2">
    <source>
        <dbReference type="Proteomes" id="UP001388673"/>
    </source>
</evidence>
<evidence type="ECO:0000313" key="1">
    <source>
        <dbReference type="EMBL" id="KAK8846673.1"/>
    </source>
</evidence>
<accession>A0AAW0YVI2</accession>
<dbReference type="AlphaFoldDB" id="A0AAW0YVI2"/>
<evidence type="ECO:0008006" key="3">
    <source>
        <dbReference type="Google" id="ProtNLM"/>
    </source>
</evidence>
<name>A0AAW0YVI2_9TREE</name>
<organism evidence="1 2">
    <name type="scientific">Kwoniella newhampshirensis</name>
    <dbReference type="NCBI Taxonomy" id="1651941"/>
    <lineage>
        <taxon>Eukaryota</taxon>
        <taxon>Fungi</taxon>
        <taxon>Dikarya</taxon>
        <taxon>Basidiomycota</taxon>
        <taxon>Agaricomycotina</taxon>
        <taxon>Tremellomycetes</taxon>
        <taxon>Tremellales</taxon>
        <taxon>Cryptococcaceae</taxon>
        <taxon>Kwoniella</taxon>
    </lineage>
</organism>
<dbReference type="EMBL" id="JBCAWK010000011">
    <property type="protein sequence ID" value="KAK8846673.1"/>
    <property type="molecule type" value="Genomic_DNA"/>
</dbReference>
<proteinExistence type="predicted"/>
<dbReference type="PANTHER" id="PTHR33875:SF2">
    <property type="entry name" value="ACR183CP"/>
    <property type="match status" value="1"/>
</dbReference>
<comment type="caution">
    <text evidence="1">The sequence shown here is derived from an EMBL/GenBank/DDBJ whole genome shotgun (WGS) entry which is preliminary data.</text>
</comment>
<dbReference type="InterPro" id="IPR036249">
    <property type="entry name" value="Thioredoxin-like_sf"/>
</dbReference>
<dbReference type="SUPFAM" id="SSF52833">
    <property type="entry name" value="Thioredoxin-like"/>
    <property type="match status" value="1"/>
</dbReference>
<dbReference type="PANTHER" id="PTHR33875">
    <property type="entry name" value="OS09G0542200 PROTEIN"/>
    <property type="match status" value="1"/>
</dbReference>
<dbReference type="GeneID" id="92183018"/>
<keyword evidence="2" id="KW-1185">Reference proteome</keyword>
<dbReference type="Proteomes" id="UP001388673">
    <property type="component" value="Unassembled WGS sequence"/>
</dbReference>
<reference evidence="1 2" key="1">
    <citation type="journal article" date="2024" name="bioRxiv">
        <title>Comparative genomics of Cryptococcus and Kwoniella reveals pathogenesis evolution and contrasting karyotype dynamics via intercentromeric recombination or chromosome fusion.</title>
        <authorList>
            <person name="Coelho M.A."/>
            <person name="David-Palma M."/>
            <person name="Shea T."/>
            <person name="Bowers K."/>
            <person name="McGinley-Smith S."/>
            <person name="Mohammad A.W."/>
            <person name="Gnirke A."/>
            <person name="Yurkov A.M."/>
            <person name="Nowrousian M."/>
            <person name="Sun S."/>
            <person name="Cuomo C.A."/>
            <person name="Heitman J."/>
        </authorList>
    </citation>
    <scope>NUCLEOTIDE SEQUENCE [LARGE SCALE GENOMIC DNA]</scope>
    <source>
        <strain evidence="1 2">CBS 13917</strain>
    </source>
</reference>